<protein>
    <submittedName>
        <fullName evidence="1">Uncharacterized protein</fullName>
    </submittedName>
</protein>
<accession>A0AAD4YAL6</accession>
<evidence type="ECO:0000313" key="1">
    <source>
        <dbReference type="EMBL" id="KAI4540883.1"/>
    </source>
</evidence>
<dbReference type="EMBL" id="JAKZEL010000008">
    <property type="protein sequence ID" value="KAI4540883.1"/>
    <property type="molecule type" value="Genomic_DNA"/>
</dbReference>
<keyword evidence="2" id="KW-1185">Reference proteome</keyword>
<dbReference type="Proteomes" id="UP001214576">
    <property type="component" value="Unassembled WGS sequence"/>
</dbReference>
<reference evidence="1" key="1">
    <citation type="submission" date="2022-03" db="EMBL/GenBank/DDBJ databases">
        <title>Genomic analyses of argali, domestic sheep and their hybrids provide insights into chromosomal evolution, heterosis and genetic basis of agronomic traits.</title>
        <authorList>
            <person name="Li M."/>
        </authorList>
    </citation>
    <scope>NUCLEOTIDE SEQUENCE</scope>
    <source>
        <strain evidence="1">CAU-MHL-2022a</strain>
        <tissue evidence="1">Skin</tissue>
    </source>
</reference>
<evidence type="ECO:0000313" key="2">
    <source>
        <dbReference type="Proteomes" id="UP001214576"/>
    </source>
</evidence>
<dbReference type="AlphaFoldDB" id="A0AAD4YAL6"/>
<comment type="caution">
    <text evidence="1">The sequence shown here is derived from an EMBL/GenBank/DDBJ whole genome shotgun (WGS) entry which is preliminary data.</text>
</comment>
<organism evidence="1 2">
    <name type="scientific">Ovis ammon polii</name>
    <dbReference type="NCBI Taxonomy" id="230172"/>
    <lineage>
        <taxon>Eukaryota</taxon>
        <taxon>Metazoa</taxon>
        <taxon>Chordata</taxon>
        <taxon>Craniata</taxon>
        <taxon>Vertebrata</taxon>
        <taxon>Euteleostomi</taxon>
        <taxon>Mammalia</taxon>
        <taxon>Eutheria</taxon>
        <taxon>Laurasiatheria</taxon>
        <taxon>Artiodactyla</taxon>
        <taxon>Ruminantia</taxon>
        <taxon>Pecora</taxon>
        <taxon>Bovidae</taxon>
        <taxon>Caprinae</taxon>
        <taxon>Ovis</taxon>
    </lineage>
</organism>
<gene>
    <name evidence="1" type="ORF">MG293_008025</name>
</gene>
<proteinExistence type="predicted"/>
<sequence length="228" mass="25442">MKKRGFFLHLPSADTTVLAAETDVFSGKRQNLEGILMWSDSQFISKKGPKANEMMQYKSSLVPKDYGAKETMESLGAKDLSVQVSSARSQATTSAFAICSVAESETREDLVGWKVLGMIMKLSGNQFEYYGLPFNQRNFDKEHMAGHAGFTDIPDDNELFVLKPTGFSAIVLATFSRCCQSQGPPVRRVDHSSPLFSLVFDRSFPPPPLDDVSSLDFWREERQAKGYD</sequence>
<name>A0AAD4YAL6_OVIAM</name>